<reference evidence="3 5" key="2">
    <citation type="submission" date="2018-06" db="EMBL/GenBank/DDBJ databases">
        <authorList>
            <consortium name="Pathogen Informatics"/>
            <person name="Doyle S."/>
        </authorList>
    </citation>
    <scope>NUCLEOTIDE SEQUENCE [LARGE SCALE GENOMIC DNA]</scope>
    <source>
        <strain evidence="3 5">NCTC12022</strain>
    </source>
</reference>
<dbReference type="InterPro" id="IPR001387">
    <property type="entry name" value="Cro/C1-type_HTH"/>
</dbReference>
<dbReference type="OrthoDB" id="5641531at2"/>
<gene>
    <name evidence="2" type="ORF">Lfee_1696</name>
    <name evidence="3" type="ORF">NCTC12022_01275</name>
</gene>
<evidence type="ECO:0000313" key="4">
    <source>
        <dbReference type="Proteomes" id="UP000054698"/>
    </source>
</evidence>
<keyword evidence="4" id="KW-1185">Reference proteome</keyword>
<dbReference type="EMBL" id="UASS01000011">
    <property type="protein sequence ID" value="SPX60543.1"/>
    <property type="molecule type" value="Genomic_DNA"/>
</dbReference>
<proteinExistence type="predicted"/>
<dbReference type="EMBL" id="LNYB01000080">
    <property type="protein sequence ID" value="KTC96784.1"/>
    <property type="molecule type" value="Genomic_DNA"/>
</dbReference>
<dbReference type="STRING" id="453.Lfee_1696"/>
<protein>
    <submittedName>
        <fullName evidence="2">HTH-type transcriptional regulator</fullName>
    </submittedName>
</protein>
<reference evidence="2 4" key="1">
    <citation type="submission" date="2015-11" db="EMBL/GenBank/DDBJ databases">
        <title>Genomic analysis of 38 Legionella species identifies large and diverse effector repertoires.</title>
        <authorList>
            <person name="Burstein D."/>
            <person name="Amaro F."/>
            <person name="Zusman T."/>
            <person name="Lifshitz Z."/>
            <person name="Cohen O."/>
            <person name="Gilbert J.A."/>
            <person name="Pupko T."/>
            <person name="Shuman H.A."/>
            <person name="Segal G."/>
        </authorList>
    </citation>
    <scope>NUCLEOTIDE SEQUENCE [LARGE SCALE GENOMIC DNA]</scope>
    <source>
        <strain evidence="2 4">WO-44C</strain>
    </source>
</reference>
<feature type="domain" description="HTH cro/C1-type" evidence="1">
    <location>
        <begin position="29"/>
        <end position="84"/>
    </location>
</feature>
<name>A0A0W0TMG9_9GAMM</name>
<dbReference type="PATRIC" id="fig|453.4.peg.1868"/>
<dbReference type="InterPro" id="IPR036286">
    <property type="entry name" value="LexA/Signal_pep-like_sf"/>
</dbReference>
<dbReference type="PROSITE" id="PS50943">
    <property type="entry name" value="HTH_CROC1"/>
    <property type="match status" value="1"/>
</dbReference>
<sequence length="241" mass="27741">MKDFAIHGNITICGENYYIWRIMSIDFVLAELLEKFNLNVLELERMTGVPSSTIYRLLKNKNGNPTIEVLKKLSSFFQITVSQLIGEEPIGCKQIPLIQPTEICSFLKLSQEGRTQLNTIPIEFPTNNRCFATFSQDNMMEPFILVNSIVIVDPERDITNKDFVLLIKNENDPPKIRQIISDGEDFYIKILNSNFPIQIKRINLNAYTFKGVIVHYRTNLFDMGKNNTQHALSTSMRVKTN</sequence>
<accession>A0A0W0TMG9</accession>
<dbReference type="SUPFAM" id="SSF47413">
    <property type="entry name" value="lambda repressor-like DNA-binding domains"/>
    <property type="match status" value="1"/>
</dbReference>
<dbReference type="Proteomes" id="UP000054698">
    <property type="component" value="Unassembled WGS sequence"/>
</dbReference>
<dbReference type="AlphaFoldDB" id="A0A0W0TMG9"/>
<dbReference type="Gene3D" id="1.10.260.40">
    <property type="entry name" value="lambda repressor-like DNA-binding domains"/>
    <property type="match status" value="1"/>
</dbReference>
<dbReference type="CDD" id="cd00093">
    <property type="entry name" value="HTH_XRE"/>
    <property type="match status" value="1"/>
</dbReference>
<dbReference type="Pfam" id="PF00717">
    <property type="entry name" value="Peptidase_S24"/>
    <property type="match status" value="1"/>
</dbReference>
<dbReference type="SUPFAM" id="SSF51306">
    <property type="entry name" value="LexA/Signal peptidase"/>
    <property type="match status" value="1"/>
</dbReference>
<evidence type="ECO:0000313" key="5">
    <source>
        <dbReference type="Proteomes" id="UP000251942"/>
    </source>
</evidence>
<dbReference type="GO" id="GO:0003677">
    <property type="term" value="F:DNA binding"/>
    <property type="evidence" value="ECO:0007669"/>
    <property type="project" value="InterPro"/>
</dbReference>
<dbReference type="Gene3D" id="2.10.109.10">
    <property type="entry name" value="Umud Fragment, subunit A"/>
    <property type="match status" value="1"/>
</dbReference>
<dbReference type="Proteomes" id="UP000251942">
    <property type="component" value="Unassembled WGS sequence"/>
</dbReference>
<evidence type="ECO:0000259" key="1">
    <source>
        <dbReference type="PROSITE" id="PS50943"/>
    </source>
</evidence>
<evidence type="ECO:0000313" key="3">
    <source>
        <dbReference type="EMBL" id="SPX60543.1"/>
    </source>
</evidence>
<dbReference type="SMART" id="SM00530">
    <property type="entry name" value="HTH_XRE"/>
    <property type="match status" value="1"/>
</dbReference>
<dbReference type="InterPro" id="IPR010982">
    <property type="entry name" value="Lambda_DNA-bd_dom_sf"/>
</dbReference>
<dbReference type="InterPro" id="IPR015927">
    <property type="entry name" value="Peptidase_S24_S26A/B/C"/>
</dbReference>
<organism evidence="2 4">
    <name type="scientific">Legionella feeleii</name>
    <dbReference type="NCBI Taxonomy" id="453"/>
    <lineage>
        <taxon>Bacteria</taxon>
        <taxon>Pseudomonadati</taxon>
        <taxon>Pseudomonadota</taxon>
        <taxon>Gammaproteobacteria</taxon>
        <taxon>Legionellales</taxon>
        <taxon>Legionellaceae</taxon>
        <taxon>Legionella</taxon>
    </lineage>
</organism>
<dbReference type="Pfam" id="PF13443">
    <property type="entry name" value="HTH_26"/>
    <property type="match status" value="1"/>
</dbReference>
<evidence type="ECO:0000313" key="2">
    <source>
        <dbReference type="EMBL" id="KTC96784.1"/>
    </source>
</evidence>